<dbReference type="Pfam" id="PF07470">
    <property type="entry name" value="Glyco_hydro_88"/>
    <property type="match status" value="1"/>
</dbReference>
<proteinExistence type="predicted"/>
<gene>
    <name evidence="2" type="ORF">AW736_12680</name>
</gene>
<dbReference type="Gene3D" id="1.50.10.10">
    <property type="match status" value="1"/>
</dbReference>
<accession>A0A178IHU0</accession>
<dbReference type="Proteomes" id="UP000078486">
    <property type="component" value="Unassembled WGS sequence"/>
</dbReference>
<dbReference type="SUPFAM" id="SSF48208">
    <property type="entry name" value="Six-hairpin glycosidases"/>
    <property type="match status" value="1"/>
</dbReference>
<dbReference type="InterPro" id="IPR052043">
    <property type="entry name" value="PolySaccharide_Degr_Enz"/>
</dbReference>
<evidence type="ECO:0000256" key="1">
    <source>
        <dbReference type="ARBA" id="ARBA00022801"/>
    </source>
</evidence>
<comment type="caution">
    <text evidence="2">The sequence shown here is derived from an EMBL/GenBank/DDBJ whole genome shotgun (WGS) entry which is preliminary data.</text>
</comment>
<evidence type="ECO:0000313" key="3">
    <source>
        <dbReference type="Proteomes" id="UP000078486"/>
    </source>
</evidence>
<sequence length="727" mass="82092">MSFYFDSHDSIYAHAVRDTRRVLETIAKRYMDGNPPQPPLCRAFYRDGIVRGRDYRYSVDFDKLFPHAKIGELVYTWGKIWSQSGGALPFDVNCLSPVVIYCNGRQIFRSDIHQERDFDKRARVSLALEAGWNHVVLRFRKTACAFGGIFGTWLGKLPYYFLLPDPARDGQEGWLYTEPRAEPLARLPSREDTPESTGMRWLPEARWDAKQRAQGRLARMFGNKRGSAAIGWTRARFAGAGGNSQYIVKGRARHAGLAIRIGGENVLTLAKPGAFETKVVVPDGTHDIVVHAQNAGANWDCELSILKGRVPLEFINPVGVAGTDERWLWLGPLRAGAIVDYKEITNLKEIHAGLDGEKIYWRLDLPGTWVRLYAEAELYGRWNYPLGVTLYGLMQSGRQLGLPEICQYATGHMQNCCDLFDYAMWDRSEYGGPTNVLNLLTSIDSLDDCGSAGSAMLEIARDGVLKNYRAIADFAANHICKRQARLPDGAFFRKEQMHVFDNNTMWADDLYMSVPFLCRYSRLTDKKHLDDAAGQFLKFKKRLYIPELRLMSHVFDFNRGAATRIPWGRGNGWVLFSLAELLMVLPEKHRLRPGLLEFFRALSDGALARQDGAGMWHQVLTDHESYPETSCTAMFTYAFSCGARHGWYGDPGKYSSAARKGWRGITKVGVDRDGNVHGVCVGSGFSFQAEYYKNDLPWRTNDTHGIGIVLLAGVEIMRLEGFLKTNH</sequence>
<dbReference type="EMBL" id="LRRQ01000089">
    <property type="protein sequence ID" value="OAM89530.1"/>
    <property type="molecule type" value="Genomic_DNA"/>
</dbReference>
<dbReference type="InterPro" id="IPR010905">
    <property type="entry name" value="Glyco_hydro_88"/>
</dbReference>
<evidence type="ECO:0000313" key="2">
    <source>
        <dbReference type="EMBL" id="OAM89530.1"/>
    </source>
</evidence>
<name>A0A178IHU0_9BACT</name>
<dbReference type="STRING" id="1184151.AW736_12680"/>
<keyword evidence="3" id="KW-1185">Reference proteome</keyword>
<dbReference type="InterPro" id="IPR012341">
    <property type="entry name" value="6hp_glycosidase-like_sf"/>
</dbReference>
<dbReference type="GO" id="GO:0005975">
    <property type="term" value="P:carbohydrate metabolic process"/>
    <property type="evidence" value="ECO:0007669"/>
    <property type="project" value="InterPro"/>
</dbReference>
<dbReference type="InterPro" id="IPR008928">
    <property type="entry name" value="6-hairpin_glycosidase_sf"/>
</dbReference>
<dbReference type="GO" id="GO:0016787">
    <property type="term" value="F:hydrolase activity"/>
    <property type="evidence" value="ECO:0007669"/>
    <property type="project" value="UniProtKB-KW"/>
</dbReference>
<reference evidence="2 3" key="1">
    <citation type="submission" date="2016-01" db="EMBL/GenBank/DDBJ databases">
        <title>High potential of lignocellulose degradation of a new Verrucomicrobia species.</title>
        <authorList>
            <person name="Wang Y."/>
            <person name="Shi Y."/>
            <person name="Qiu Z."/>
            <person name="Liu S."/>
            <person name="Yang H."/>
        </authorList>
    </citation>
    <scope>NUCLEOTIDE SEQUENCE [LARGE SCALE GENOMIC DNA]</scope>
    <source>
        <strain evidence="2 3">TSB47</strain>
    </source>
</reference>
<evidence type="ECO:0008006" key="4">
    <source>
        <dbReference type="Google" id="ProtNLM"/>
    </source>
</evidence>
<organism evidence="2 3">
    <name type="scientific">Termitidicoccus mucosus</name>
    <dbReference type="NCBI Taxonomy" id="1184151"/>
    <lineage>
        <taxon>Bacteria</taxon>
        <taxon>Pseudomonadati</taxon>
        <taxon>Verrucomicrobiota</taxon>
        <taxon>Opitutia</taxon>
        <taxon>Opitutales</taxon>
        <taxon>Opitutaceae</taxon>
        <taxon>Termitidicoccus</taxon>
    </lineage>
</organism>
<keyword evidence="1" id="KW-0378">Hydrolase</keyword>
<dbReference type="PANTHER" id="PTHR33886:SF8">
    <property type="entry name" value="UNSATURATED RHAMNOGALACTURONAN HYDROLASE (EUROFUNG)"/>
    <property type="match status" value="1"/>
</dbReference>
<dbReference type="AlphaFoldDB" id="A0A178IHU0"/>
<protein>
    <recommendedName>
        <fullName evidence="4">Glycosyl hydrolase</fullName>
    </recommendedName>
</protein>
<dbReference type="PANTHER" id="PTHR33886">
    <property type="entry name" value="UNSATURATED RHAMNOGALACTURONAN HYDROLASE (EUROFUNG)"/>
    <property type="match status" value="1"/>
</dbReference>